<evidence type="ECO:0000256" key="8">
    <source>
        <dbReference type="ARBA" id="ARBA00023277"/>
    </source>
</evidence>
<dbReference type="GO" id="GO:0005737">
    <property type="term" value="C:cytoplasm"/>
    <property type="evidence" value="ECO:0007669"/>
    <property type="project" value="UniProtKB-SubCell"/>
</dbReference>
<dbReference type="InterPro" id="IPR013452">
    <property type="entry name" value="Xylose_isom_bac"/>
</dbReference>
<dbReference type="Gene3D" id="3.20.20.150">
    <property type="entry name" value="Divalent-metal-dependent TIM barrel enzymes"/>
    <property type="match status" value="1"/>
</dbReference>
<feature type="binding site" evidence="10">
    <location>
        <position position="266"/>
    </location>
    <ligand>
        <name>Mg(2+)</name>
        <dbReference type="ChEBI" id="CHEBI:18420"/>
        <label>1</label>
    </ligand>
</feature>
<evidence type="ECO:0000256" key="12">
    <source>
        <dbReference type="RuleBase" id="RU000610"/>
    </source>
</evidence>
<dbReference type="EC" id="5.3.1.5" evidence="3 10"/>
<evidence type="ECO:0000256" key="5">
    <source>
        <dbReference type="ARBA" id="ARBA00022629"/>
    </source>
</evidence>
<dbReference type="EMBL" id="UGSC01000001">
    <property type="protein sequence ID" value="SUA71797.1"/>
    <property type="molecule type" value="Genomic_DNA"/>
</dbReference>
<evidence type="ECO:0000256" key="10">
    <source>
        <dbReference type="HAMAP-Rule" id="MF_00455"/>
    </source>
</evidence>
<dbReference type="Proteomes" id="UP000254400">
    <property type="component" value="Unassembled WGS sequence"/>
</dbReference>
<evidence type="ECO:0000256" key="9">
    <source>
        <dbReference type="ARBA" id="ARBA00033659"/>
    </source>
</evidence>
<evidence type="ECO:0000256" key="4">
    <source>
        <dbReference type="ARBA" id="ARBA00018232"/>
    </source>
</evidence>
<evidence type="ECO:0000256" key="7">
    <source>
        <dbReference type="ARBA" id="ARBA00023235"/>
    </source>
</evidence>
<dbReference type="GO" id="GO:0042732">
    <property type="term" value="P:D-xylose metabolic process"/>
    <property type="evidence" value="ECO:0007669"/>
    <property type="project" value="UniProtKB-UniRule"/>
</dbReference>
<evidence type="ECO:0000256" key="11">
    <source>
        <dbReference type="RuleBase" id="RU000609"/>
    </source>
</evidence>
<evidence type="ECO:0000256" key="2">
    <source>
        <dbReference type="ARBA" id="ARBA00011881"/>
    </source>
</evidence>
<feature type="binding site" evidence="10">
    <location>
        <position position="230"/>
    </location>
    <ligand>
        <name>Mg(2+)</name>
        <dbReference type="ChEBI" id="CHEBI:18420"/>
        <label>1</label>
    </ligand>
</feature>
<comment type="subcellular location">
    <subcellularLocation>
        <location evidence="10 12">Cytoplasm</location>
    </subcellularLocation>
</comment>
<comment type="catalytic activity">
    <reaction evidence="9 10 11">
        <text>alpha-D-xylose = alpha-D-xylulofuranose</text>
        <dbReference type="Rhea" id="RHEA:22816"/>
        <dbReference type="ChEBI" id="CHEBI:28518"/>
        <dbReference type="ChEBI" id="CHEBI:188998"/>
        <dbReference type="EC" id="5.3.1.5"/>
    </reaction>
</comment>
<feature type="binding site" evidence="10">
    <location>
        <position position="337"/>
    </location>
    <ligand>
        <name>Mg(2+)</name>
        <dbReference type="ChEBI" id="CHEBI:18420"/>
        <label>1</label>
    </ligand>
</feature>
<dbReference type="PANTHER" id="PTHR48408:SF1">
    <property type="entry name" value="XYLOSE ISOMERASE"/>
    <property type="match status" value="1"/>
</dbReference>
<keyword evidence="6 10" id="KW-0479">Metal-binding</keyword>
<comment type="similarity">
    <text evidence="1 10 11">Belongs to the xylose isomerase family.</text>
</comment>
<dbReference type="NCBIfam" id="NF003998">
    <property type="entry name" value="PRK05474.1"/>
    <property type="match status" value="1"/>
</dbReference>
<keyword evidence="8 10" id="KW-0119">Carbohydrate metabolism</keyword>
<feature type="active site" evidence="10">
    <location>
        <position position="99"/>
    </location>
</feature>
<dbReference type="InterPro" id="IPR001998">
    <property type="entry name" value="Xylose_isomerase"/>
</dbReference>
<feature type="binding site" evidence="10">
    <location>
        <position position="269"/>
    </location>
    <ligand>
        <name>Mg(2+)</name>
        <dbReference type="ChEBI" id="CHEBI:18420"/>
        <label>2</label>
    </ligand>
</feature>
<dbReference type="HAMAP" id="MF_00455">
    <property type="entry name" value="Xylose_isom_A"/>
    <property type="match status" value="1"/>
</dbReference>
<sequence length="438" mass="49302">MAYFEQVSKIKFEGKQSDNPFAFKFYNPQEMVAGKTMEEHLRFSMAYWHTLVAGGSDPFGVETAERPWSKFTGLDLAKARVEAAFELLDKLNLPYFAFHDVDIAPEGASLKEFYSNLDTIVDLIEEHMKATGKKLLWNTANMFSHPRYLHGAATTCNADVYAHAAAQIKKGLEVGKRLGADNYVFWGGREGYETLLNTDLKLEQDNLGRMFHMAVDYAREIGFDAQFLIEPKPKEPTKHQYDFDAATTIAFLQKYDLDQHFKLNLEANHATLAGHTFDHEVRVARVNGMLGSLDANQGDLLLGWDTDEFPVDLYDATLTMYEVLQNEGLGRGGINFDAKVRRASFEPEDLFLAHIAGMDTYAKGLKVAAKLIEDRVFEDFIEKRYSSFKEGIGADIVSGKATLASLAEYALANETPRKNVSGRQEYLKATLNQYILAD</sequence>
<feature type="binding site" evidence="10">
    <location>
        <position position="294"/>
    </location>
    <ligand>
        <name>Mg(2+)</name>
        <dbReference type="ChEBI" id="CHEBI:18420"/>
        <label>1</label>
    </ligand>
</feature>
<dbReference type="PANTHER" id="PTHR48408">
    <property type="match status" value="1"/>
</dbReference>
<feature type="binding site" evidence="10">
    <location>
        <position position="305"/>
    </location>
    <ligand>
        <name>Mg(2+)</name>
        <dbReference type="ChEBI" id="CHEBI:18420"/>
        <label>2</label>
    </ligand>
</feature>
<proteinExistence type="inferred from homology"/>
<accession>A0A378Y608</accession>
<dbReference type="GO" id="GO:0009045">
    <property type="term" value="F:xylose isomerase activity"/>
    <property type="evidence" value="ECO:0007669"/>
    <property type="project" value="UniProtKB-UniRule"/>
</dbReference>
<keyword evidence="10" id="KW-0963">Cytoplasm</keyword>
<dbReference type="GeneID" id="93348038"/>
<feature type="binding site" evidence="10">
    <location>
        <position position="266"/>
    </location>
    <ligand>
        <name>Mg(2+)</name>
        <dbReference type="ChEBI" id="CHEBI:18420"/>
        <label>2</label>
    </ligand>
</feature>
<dbReference type="GO" id="GO:0000287">
    <property type="term" value="F:magnesium ion binding"/>
    <property type="evidence" value="ECO:0007669"/>
    <property type="project" value="UniProtKB-UniRule"/>
</dbReference>
<dbReference type="FunFam" id="3.20.20.150:FF:000002">
    <property type="entry name" value="Xylose isomerase"/>
    <property type="match status" value="1"/>
</dbReference>
<feature type="active site" evidence="10">
    <location>
        <position position="102"/>
    </location>
</feature>
<dbReference type="SUPFAM" id="SSF51658">
    <property type="entry name" value="Xylose isomerase-like"/>
    <property type="match status" value="1"/>
</dbReference>
<evidence type="ECO:0000313" key="14">
    <source>
        <dbReference type="Proteomes" id="UP000254400"/>
    </source>
</evidence>
<keyword evidence="5 10" id="KW-0859">Xylose metabolism</keyword>
<protein>
    <recommendedName>
        <fullName evidence="4 10">Xylose isomerase</fullName>
        <ecNumber evidence="3 10">5.3.1.5</ecNumber>
    </recommendedName>
</protein>
<dbReference type="NCBIfam" id="TIGR02630">
    <property type="entry name" value="xylose_isom_A"/>
    <property type="match status" value="1"/>
</dbReference>
<gene>
    <name evidence="13" type="primary">xylA_2</name>
    <name evidence="10" type="synonym">xylA</name>
    <name evidence="13" type="ORF">NCTC10343_04725</name>
</gene>
<dbReference type="AlphaFoldDB" id="A0A378Y608"/>
<evidence type="ECO:0000256" key="6">
    <source>
        <dbReference type="ARBA" id="ARBA00022723"/>
    </source>
</evidence>
<comment type="cofactor">
    <cofactor evidence="10">
        <name>Mg(2+)</name>
        <dbReference type="ChEBI" id="CHEBI:18420"/>
    </cofactor>
    <text evidence="10">Binds 2 magnesium ions per subunit.</text>
</comment>
<feature type="binding site" evidence="10">
    <location>
        <position position="307"/>
    </location>
    <ligand>
        <name>Mg(2+)</name>
        <dbReference type="ChEBI" id="CHEBI:18420"/>
        <label>2</label>
    </ligand>
</feature>
<keyword evidence="7 10" id="KW-0413">Isomerase</keyword>
<organism evidence="13 14">
    <name type="scientific">Paenibacillus polymyxa</name>
    <name type="common">Bacillus polymyxa</name>
    <dbReference type="NCBI Taxonomy" id="1406"/>
    <lineage>
        <taxon>Bacteria</taxon>
        <taxon>Bacillati</taxon>
        <taxon>Bacillota</taxon>
        <taxon>Bacilli</taxon>
        <taxon>Bacillales</taxon>
        <taxon>Paenibacillaceae</taxon>
        <taxon>Paenibacillus</taxon>
    </lineage>
</organism>
<evidence type="ECO:0000256" key="3">
    <source>
        <dbReference type="ARBA" id="ARBA00011958"/>
    </source>
</evidence>
<evidence type="ECO:0000313" key="13">
    <source>
        <dbReference type="EMBL" id="SUA71797.1"/>
    </source>
</evidence>
<dbReference type="PRINTS" id="PR00688">
    <property type="entry name" value="XYLOSISMRASE"/>
</dbReference>
<dbReference type="InterPro" id="IPR036237">
    <property type="entry name" value="Xyl_isomerase-like_sf"/>
</dbReference>
<evidence type="ECO:0000256" key="1">
    <source>
        <dbReference type="ARBA" id="ARBA00005765"/>
    </source>
</evidence>
<dbReference type="PROSITE" id="PS51415">
    <property type="entry name" value="XYLOSE_ISOMERASE"/>
    <property type="match status" value="1"/>
</dbReference>
<dbReference type="RefSeq" id="WP_016820313.1">
    <property type="nucleotide sequence ID" value="NZ_CP023711.1"/>
</dbReference>
<keyword evidence="10" id="KW-0460">Magnesium</keyword>
<comment type="subunit">
    <text evidence="2 10 12">Homotetramer.</text>
</comment>
<name>A0A378Y608_PAEPO</name>
<reference evidence="13 14" key="1">
    <citation type="submission" date="2018-06" db="EMBL/GenBank/DDBJ databases">
        <authorList>
            <consortium name="Pathogen Informatics"/>
            <person name="Doyle S."/>
        </authorList>
    </citation>
    <scope>NUCLEOTIDE SEQUENCE [LARGE SCALE GENOMIC DNA]</scope>
    <source>
        <strain evidence="13 14">NCTC10343</strain>
    </source>
</reference>